<dbReference type="EMBL" id="BA000035">
    <property type="protein sequence ID" value="BAC18362.1"/>
    <property type="molecule type" value="Genomic_DNA"/>
</dbReference>
<name>Q8FTL1_COREF</name>
<dbReference type="AlphaFoldDB" id="Q8FTL1"/>
<dbReference type="GO" id="GO:0005829">
    <property type="term" value="C:cytosol"/>
    <property type="evidence" value="ECO:0007669"/>
    <property type="project" value="TreeGrafter"/>
</dbReference>
<keyword evidence="4" id="KW-1185">Reference proteome</keyword>
<dbReference type="InterPro" id="IPR000086">
    <property type="entry name" value="NUDIX_hydrolase_dom"/>
</dbReference>
<evidence type="ECO:0000259" key="2">
    <source>
        <dbReference type="PROSITE" id="PS51462"/>
    </source>
</evidence>
<dbReference type="PANTHER" id="PTHR11839:SF31">
    <property type="entry name" value="ADP-RIBOSE PYROPHOSPHATASE"/>
    <property type="match status" value="1"/>
</dbReference>
<proteinExistence type="predicted"/>
<dbReference type="Gene3D" id="3.90.79.10">
    <property type="entry name" value="Nucleoside Triphosphate Pyrophosphohydrolase"/>
    <property type="match status" value="1"/>
</dbReference>
<protein>
    <recommendedName>
        <fullName evidence="2">Nudix hydrolase domain-containing protein</fullName>
    </recommendedName>
</protein>
<evidence type="ECO:0000313" key="3">
    <source>
        <dbReference type="EMBL" id="BAC18362.1"/>
    </source>
</evidence>
<dbReference type="SUPFAM" id="SSF55811">
    <property type="entry name" value="Nudix"/>
    <property type="match status" value="1"/>
</dbReference>
<dbReference type="GO" id="GO:0006753">
    <property type="term" value="P:nucleoside phosphate metabolic process"/>
    <property type="evidence" value="ECO:0007669"/>
    <property type="project" value="TreeGrafter"/>
</dbReference>
<reference evidence="3 4" key="1">
    <citation type="journal article" date="2003" name="Genome Res.">
        <title>Comparative complete genome sequence analysis of the amino acid replacements responsible for the thermostability of Corynebacterium efficiens.</title>
        <authorList>
            <person name="Nishio Y."/>
            <person name="Nakamura Y."/>
            <person name="Kawarabayasi Y."/>
            <person name="Usuda Y."/>
            <person name="Kimura E."/>
            <person name="Sugimoto S."/>
            <person name="Matsui K."/>
            <person name="Yamagishi A."/>
            <person name="Kikuchi H."/>
            <person name="Ikeo K."/>
            <person name="Gojobori T."/>
        </authorList>
    </citation>
    <scope>NUCLEOTIDE SEQUENCE [LARGE SCALE GENOMIC DNA]</scope>
    <source>
        <strain evidence="4">DSM 44549 / YS-314 / AJ 12310 / JCM 11189 / NBRC 100395</strain>
    </source>
</reference>
<dbReference type="GO" id="GO:0019693">
    <property type="term" value="P:ribose phosphate metabolic process"/>
    <property type="evidence" value="ECO:0007669"/>
    <property type="project" value="TreeGrafter"/>
</dbReference>
<organism evidence="3 4">
    <name type="scientific">Corynebacterium efficiens (strain DSM 44549 / YS-314 / AJ 12310 / JCM 11189 / NBRC 100395)</name>
    <dbReference type="NCBI Taxonomy" id="196164"/>
    <lineage>
        <taxon>Bacteria</taxon>
        <taxon>Bacillati</taxon>
        <taxon>Actinomycetota</taxon>
        <taxon>Actinomycetes</taxon>
        <taxon>Mycobacteriales</taxon>
        <taxon>Corynebacteriaceae</taxon>
        <taxon>Corynebacterium</taxon>
    </lineage>
</organism>
<keyword evidence="1" id="KW-0378">Hydrolase</keyword>
<dbReference type="Pfam" id="PF00293">
    <property type="entry name" value="NUDIX"/>
    <property type="match status" value="1"/>
</dbReference>
<evidence type="ECO:0000313" key="4">
    <source>
        <dbReference type="Proteomes" id="UP000001409"/>
    </source>
</evidence>
<dbReference type="Proteomes" id="UP000001409">
    <property type="component" value="Chromosome"/>
</dbReference>
<sequence length="222" mass="24217">MGTMTTAGTHEFTVTDSELLIESPILAVRKDTLIMPGGTSSTREIVEHFGAVAVVAFDGEQIALVRQYRHCVQERLWELPAGLLDIADEDALLGAQRELLEEAGLEAGQWSVLTDLITSPGFCDEAVRVYLARDLTQSERPEAQGNEEADMTMEWFPLTEARDMIFAGEIANSIAIAGILAADAVIAGRVEARGTDAPFRYRPTALAERRKADGIVPDMKKL</sequence>
<accession>Q8FTL1</accession>
<dbReference type="CDD" id="cd24158">
    <property type="entry name" value="NUDIX_ADPRase_Rv1700"/>
    <property type="match status" value="1"/>
</dbReference>
<dbReference type="PROSITE" id="PS51462">
    <property type="entry name" value="NUDIX"/>
    <property type="match status" value="1"/>
</dbReference>
<dbReference type="KEGG" id="cef:CE1552"/>
<dbReference type="GO" id="GO:0016787">
    <property type="term" value="F:hydrolase activity"/>
    <property type="evidence" value="ECO:0007669"/>
    <property type="project" value="UniProtKB-KW"/>
</dbReference>
<dbReference type="eggNOG" id="COG0494">
    <property type="taxonomic scope" value="Bacteria"/>
</dbReference>
<evidence type="ECO:0000256" key="1">
    <source>
        <dbReference type="ARBA" id="ARBA00022801"/>
    </source>
</evidence>
<dbReference type="PANTHER" id="PTHR11839">
    <property type="entry name" value="UDP/ADP-SUGAR PYROPHOSPHATASE"/>
    <property type="match status" value="1"/>
</dbReference>
<dbReference type="HOGENOM" id="CLU_062658_5_0_11"/>
<dbReference type="InterPro" id="IPR015797">
    <property type="entry name" value="NUDIX_hydrolase-like_dom_sf"/>
</dbReference>
<dbReference type="STRING" id="196164.gene:10741970"/>
<feature type="domain" description="Nudix hydrolase" evidence="2">
    <location>
        <begin position="47"/>
        <end position="178"/>
    </location>
</feature>